<feature type="region of interest" description="Disordered" evidence="1">
    <location>
        <begin position="1594"/>
        <end position="1635"/>
    </location>
</feature>
<dbReference type="Proteomes" id="UP000252004">
    <property type="component" value="Plasmid unnamed2"/>
</dbReference>
<dbReference type="InterPro" id="IPR057224">
    <property type="entry name" value="DUF7902"/>
</dbReference>
<proteinExistence type="predicted"/>
<dbReference type="InterPro" id="IPR027417">
    <property type="entry name" value="P-loop_NTPase"/>
</dbReference>
<dbReference type="Pfam" id="PF25472">
    <property type="entry name" value="DUF7902"/>
    <property type="match status" value="1"/>
</dbReference>
<dbReference type="GO" id="GO:0016887">
    <property type="term" value="F:ATP hydrolysis activity"/>
    <property type="evidence" value="ECO:0007669"/>
    <property type="project" value="InterPro"/>
</dbReference>
<geneLocation type="plasmid" evidence="5 6">
    <name>unnamed2</name>
</geneLocation>
<dbReference type="GO" id="GO:0005524">
    <property type="term" value="F:ATP binding"/>
    <property type="evidence" value="ECO:0007669"/>
    <property type="project" value="InterPro"/>
</dbReference>
<reference evidence="5 6" key="1">
    <citation type="submission" date="2018-01" db="EMBL/GenBank/DDBJ databases">
        <title>Draft genome Sequence of streptomyces globosus LZH-48.</title>
        <authorList>
            <person name="Ran K."/>
            <person name="Li Z."/>
            <person name="Wei S."/>
            <person name="Dong R."/>
        </authorList>
    </citation>
    <scope>NUCLEOTIDE SEQUENCE [LARGE SCALE GENOMIC DNA]</scope>
    <source>
        <strain evidence="5 6">LZH-48</strain>
        <plasmid evidence="5 6">unnamed2</plasmid>
    </source>
</reference>
<dbReference type="RefSeq" id="WP_114059210.1">
    <property type="nucleotide sequence ID" value="NZ_CP030864.1"/>
</dbReference>
<protein>
    <submittedName>
        <fullName evidence="5">DNA repair ATPase</fullName>
    </submittedName>
</protein>
<dbReference type="InterPro" id="IPR003959">
    <property type="entry name" value="ATPase_AAA_core"/>
</dbReference>
<dbReference type="OrthoDB" id="9814769at2"/>
<evidence type="ECO:0000259" key="2">
    <source>
        <dbReference type="Pfam" id="PF00004"/>
    </source>
</evidence>
<evidence type="ECO:0000256" key="1">
    <source>
        <dbReference type="SAM" id="MobiDB-lite"/>
    </source>
</evidence>
<evidence type="ECO:0000259" key="3">
    <source>
        <dbReference type="Pfam" id="PF12458"/>
    </source>
</evidence>
<dbReference type="Gene3D" id="3.40.50.300">
    <property type="entry name" value="P-loop containing nucleotide triphosphate hydrolases"/>
    <property type="match status" value="1"/>
</dbReference>
<feature type="compositionally biased region" description="Low complexity" evidence="1">
    <location>
        <begin position="1611"/>
        <end position="1621"/>
    </location>
</feature>
<dbReference type="EMBL" id="CP030864">
    <property type="protein sequence ID" value="AXE28049.1"/>
    <property type="molecule type" value="Genomic_DNA"/>
</dbReference>
<feature type="domain" description="DUF3686" evidence="3">
    <location>
        <begin position="29"/>
        <end position="475"/>
    </location>
</feature>
<organism evidence="5 6">
    <name type="scientific">Streptomyces globosus</name>
    <dbReference type="NCBI Taxonomy" id="68209"/>
    <lineage>
        <taxon>Bacteria</taxon>
        <taxon>Bacillati</taxon>
        <taxon>Actinomycetota</taxon>
        <taxon>Actinomycetes</taxon>
        <taxon>Kitasatosporales</taxon>
        <taxon>Streptomycetaceae</taxon>
        <taxon>Streptomyces</taxon>
    </lineage>
</organism>
<evidence type="ECO:0000313" key="6">
    <source>
        <dbReference type="Proteomes" id="UP000252004"/>
    </source>
</evidence>
<feature type="domain" description="DUF7902" evidence="4">
    <location>
        <begin position="602"/>
        <end position="686"/>
    </location>
</feature>
<dbReference type="InterPro" id="IPR020958">
    <property type="entry name" value="DUF3686"/>
</dbReference>
<name>A0A344UAX8_9ACTN</name>
<dbReference type="KEGG" id="sgz:C0216_31595"/>
<accession>A0A344UAX8</accession>
<feature type="compositionally biased region" description="Basic residues" evidence="1">
    <location>
        <begin position="1622"/>
        <end position="1635"/>
    </location>
</feature>
<sequence>MTTGRDTATGADTGTYEVLRGRLAAQAGELARGAEALNAARIAAFGSAGVALAGSGHLRTEDARIAADLVAVGDRLLFGYRGTAARGGGTSVRDVLALYDRNLEPLPEDAVPGLLDDPAFRREFDELHRYYHGARLQRLRMVDDTLLAVFRTGEQAEDIRVLRWQAGPAGTVRFLDGRGERDHVFPAAHDVRWREVTRDDHVPGRHPHAAVDGRLYVSTVGGALSIRTEDDTETGAGLVHREPVDESLQSLADAEIAYAVVGPLTLLRVLPYKEETRRHLVFNAVTGTVVRLDGIGLSCRRLPDDGGIVFPGGYCLADGTVRTFDTDTAGLEFDHSVASPNGEDVLFVFQERAGNRRLLLPYSLIRQEVSAPLPCDGLARFEDGTLVVLRPGDGRAARSHAVQEWSTPFTSDTHGGSAAEGPLARIGNPDLVRAVADTTAVARRAAAAGETDASAATQALYESLLADCVRAGDRFPWLAELADAAPGAVDLHAALAAVRATAEQVLAEFEAVRALTAQAADALAEAGRTVAGLLRRIRGEAPAGAEEWIARITELRRAQGHLVTLTGMRYADTGAVEALAAEVASAIGSTAERAMAFLRRADAFDGYAAEARRLGDAAEAITTAAEAEPLRREVEGRVLGLQELTEVASGLEAGDPAGRAGVLERIGEVLGALNQARARLETRRRELLHEESGAEFAAEFALLGQLATGALAAAGTPEECDAQLARLLVQWENLEARFAENEEFTARLAEKRAEVQDAFSARRQSLQDAGARRAESLAASAQRVLETVVRRACTLGDDDAVNTYFSSDPVVAGVRRTVDRLRALGDSVRAEELTGRLAAARQEAGRALRDRAELYADGGGTVRLGRHRFAVTRQTAELTLVPYGDGLAYALTGTDYRRPVADPGFEESRPYWDRVLPSESAQVYRAEYLAARVLSGHGPEALAAAGEGLDALVRRAAEEAYDEGYERGVHDHDAAAILRVLLRLRREAGLLRHPARERAAAALFWAHGPGRGERDALGRRAVSLGRARDLFGAAPALRELQDELARAIGSFGAAGALGADPARAAAYLLEELTCGPEGFALSAAARGLLDAFRRSAGGGGAGAGGGGAAPYDEDLAVLSGLAERRQLVVGWLGAFAAATGYDADPGTVEEAAAAELCAALPRYPVEGATAATVTGLLGTHARVRDRALPLQLAEFLTRTAEFAAADVPGFRAHQRQRAGLLAAERERLRIDAYRPRPMPSFVRNRLIDEVYLPLVGDSLAKQLGAAGDARRTDTHGLLLLLSPPGYGKTSLVEYVAQRLGLLLVKVDGPALGPATTSLDPEAAPDAAARRELEKVAFALEAGNNVLLYLDDIQHTSAELLQQFIPLCDATRTLNGRDLRGKRFAVCMAGNPYTQSGDRFRIPDMLANRADVWNLGDVLTGREEAFAFSFVENALTSHPVLAPLAGRDRADLALLLRLAEGDAEARADRLSHPYAPAEVEEITALLGHLTAARATVLAVNAAYIASAAQDDADRTEPPFRLQGSYRNMNRIAARLSPAMNGAEAAAVVDDHYRAEAQALATGTEANLLKLAALRGALTPEQAARWAEITAPYGRGGAGGGRGGAGGAGAAGGWIPARAGRPPRAVRRPVLRPARRR</sequence>
<keyword evidence="5" id="KW-0614">Plasmid</keyword>
<keyword evidence="6" id="KW-1185">Reference proteome</keyword>
<dbReference type="SUPFAM" id="SSF52540">
    <property type="entry name" value="P-loop containing nucleoside triphosphate hydrolases"/>
    <property type="match status" value="1"/>
</dbReference>
<feature type="domain" description="ATPase AAA-type core" evidence="2">
    <location>
        <begin position="1278"/>
        <end position="1355"/>
    </location>
</feature>
<dbReference type="Pfam" id="PF12458">
    <property type="entry name" value="DUF3686"/>
    <property type="match status" value="1"/>
</dbReference>
<evidence type="ECO:0000313" key="5">
    <source>
        <dbReference type="EMBL" id="AXE28049.1"/>
    </source>
</evidence>
<evidence type="ECO:0000259" key="4">
    <source>
        <dbReference type="Pfam" id="PF25472"/>
    </source>
</evidence>
<feature type="compositionally biased region" description="Gly residues" evidence="1">
    <location>
        <begin position="1594"/>
        <end position="1610"/>
    </location>
</feature>
<gene>
    <name evidence="5" type="ORF">C0216_31595</name>
</gene>
<dbReference type="Pfam" id="PF00004">
    <property type="entry name" value="AAA"/>
    <property type="match status" value="1"/>
</dbReference>